<evidence type="ECO:0000313" key="3">
    <source>
        <dbReference type="Proteomes" id="UP000265520"/>
    </source>
</evidence>
<proteinExistence type="predicted"/>
<evidence type="ECO:0000256" key="1">
    <source>
        <dbReference type="SAM" id="MobiDB-lite"/>
    </source>
</evidence>
<feature type="compositionally biased region" description="Basic residues" evidence="1">
    <location>
        <begin position="1"/>
        <end position="10"/>
    </location>
</feature>
<feature type="non-terminal residue" evidence="2">
    <location>
        <position position="1"/>
    </location>
</feature>
<name>A0A392M5B8_9FABA</name>
<accession>A0A392M5B8</accession>
<organism evidence="2 3">
    <name type="scientific">Trifolium medium</name>
    <dbReference type="NCBI Taxonomy" id="97028"/>
    <lineage>
        <taxon>Eukaryota</taxon>
        <taxon>Viridiplantae</taxon>
        <taxon>Streptophyta</taxon>
        <taxon>Embryophyta</taxon>
        <taxon>Tracheophyta</taxon>
        <taxon>Spermatophyta</taxon>
        <taxon>Magnoliopsida</taxon>
        <taxon>eudicotyledons</taxon>
        <taxon>Gunneridae</taxon>
        <taxon>Pentapetalae</taxon>
        <taxon>rosids</taxon>
        <taxon>fabids</taxon>
        <taxon>Fabales</taxon>
        <taxon>Fabaceae</taxon>
        <taxon>Papilionoideae</taxon>
        <taxon>50 kb inversion clade</taxon>
        <taxon>NPAAA clade</taxon>
        <taxon>Hologalegina</taxon>
        <taxon>IRL clade</taxon>
        <taxon>Trifolieae</taxon>
        <taxon>Trifolium</taxon>
    </lineage>
</organism>
<comment type="caution">
    <text evidence="2">The sequence shown here is derived from an EMBL/GenBank/DDBJ whole genome shotgun (WGS) entry which is preliminary data.</text>
</comment>
<gene>
    <name evidence="2" type="ORF">A2U01_0003398</name>
</gene>
<feature type="region of interest" description="Disordered" evidence="1">
    <location>
        <begin position="1"/>
        <end position="36"/>
    </location>
</feature>
<protein>
    <submittedName>
        <fullName evidence="2">Uncharacterized protein</fullName>
    </submittedName>
</protein>
<dbReference type="Proteomes" id="UP000265520">
    <property type="component" value="Unassembled WGS sequence"/>
</dbReference>
<sequence>VPKTKQRNKTPKPVGKTNAGRAQRPSNHVVAKTNDGGTMRILKEMEMQLPVNPSKATRQSRIP</sequence>
<evidence type="ECO:0000313" key="2">
    <source>
        <dbReference type="EMBL" id="MCH82587.1"/>
    </source>
</evidence>
<dbReference type="EMBL" id="LXQA010003900">
    <property type="protein sequence ID" value="MCH82587.1"/>
    <property type="molecule type" value="Genomic_DNA"/>
</dbReference>
<reference evidence="2 3" key="1">
    <citation type="journal article" date="2018" name="Front. Plant Sci.">
        <title>Red Clover (Trifolium pratense) and Zigzag Clover (T. medium) - A Picture of Genomic Similarities and Differences.</title>
        <authorList>
            <person name="Dluhosova J."/>
            <person name="Istvanek J."/>
            <person name="Nedelnik J."/>
            <person name="Repkova J."/>
        </authorList>
    </citation>
    <scope>NUCLEOTIDE SEQUENCE [LARGE SCALE GENOMIC DNA]</scope>
    <source>
        <strain evidence="3">cv. 10/8</strain>
        <tissue evidence="2">Leaf</tissue>
    </source>
</reference>
<keyword evidence="3" id="KW-1185">Reference proteome</keyword>
<dbReference type="AlphaFoldDB" id="A0A392M5B8"/>